<dbReference type="EMBL" id="MGKD01000008">
    <property type="protein sequence ID" value="OGN20150.1"/>
    <property type="molecule type" value="Genomic_DNA"/>
</dbReference>
<evidence type="ECO:0000256" key="6">
    <source>
        <dbReference type="ARBA" id="ARBA00022840"/>
    </source>
</evidence>
<evidence type="ECO:0000256" key="2">
    <source>
        <dbReference type="ARBA" id="ARBA00010871"/>
    </source>
</evidence>
<accession>A0A1F8G527</accession>
<dbReference type="SUPFAM" id="SSF52440">
    <property type="entry name" value="PreATP-grasp domain"/>
    <property type="match status" value="1"/>
</dbReference>
<proteinExistence type="inferred from homology"/>
<dbReference type="PROSITE" id="PS50975">
    <property type="entry name" value="ATP_GRASP"/>
    <property type="match status" value="1"/>
</dbReference>
<gene>
    <name evidence="10" type="primary">ddl</name>
    <name evidence="15" type="ORF">A3F25_01355</name>
</gene>
<dbReference type="NCBIfam" id="TIGR01205">
    <property type="entry name" value="D_ala_D_alaTIGR"/>
    <property type="match status" value="1"/>
</dbReference>
<dbReference type="STRING" id="1802689.A3F25_01355"/>
<evidence type="ECO:0000256" key="3">
    <source>
        <dbReference type="ARBA" id="ARBA00022490"/>
    </source>
</evidence>
<sequence length="323" mass="35151">MDKLRILLIQGGISGEHEVSINSGRQILEQMDTDKYELSVCTIQKDGLWKFGNMDKAYSLGEALVKIDGNFDLAFIALHGAFGEDGQIQSIFDTTKLPYTGSGRESSVLAINKEISSNLFANHGLTIPRFKLVNQTNDLAKELGFDWPLIIKPCHGGSSVDTLRANSLPEARGTIDRVLASGDGVIIQELIVGREFTCGILDDDNGKPVALPPTEIIPKHGVFFDYESKYVAGASEEITPPNLPEEQIKEIQALALRAHLILGCSGMSRSDFILRDGIFYILETNTIPGMTVTSLLPQAAKVAGISFSQMLDLIINSALRSAK</sequence>
<dbReference type="EC" id="6.3.2.4" evidence="10"/>
<protein>
    <recommendedName>
        <fullName evidence="10">D-alanine--D-alanine ligase</fullName>
        <ecNumber evidence="10">6.3.2.4</ecNumber>
    </recommendedName>
    <alternativeName>
        <fullName evidence="10">D-Ala-D-Ala ligase</fullName>
    </alternativeName>
    <alternativeName>
        <fullName evidence="10">D-alanylalanine synthetase</fullName>
    </alternativeName>
</protein>
<dbReference type="PANTHER" id="PTHR23132">
    <property type="entry name" value="D-ALANINE--D-ALANINE LIGASE"/>
    <property type="match status" value="1"/>
</dbReference>
<evidence type="ECO:0000256" key="4">
    <source>
        <dbReference type="ARBA" id="ARBA00022598"/>
    </source>
</evidence>
<dbReference type="InterPro" id="IPR011095">
    <property type="entry name" value="Dala_Dala_lig_C"/>
</dbReference>
<dbReference type="InterPro" id="IPR000291">
    <property type="entry name" value="D-Ala_lig_Van_CS"/>
</dbReference>
<evidence type="ECO:0000259" key="14">
    <source>
        <dbReference type="PROSITE" id="PS50975"/>
    </source>
</evidence>
<dbReference type="SUPFAM" id="SSF56059">
    <property type="entry name" value="Glutathione synthetase ATP-binding domain-like"/>
    <property type="match status" value="1"/>
</dbReference>
<organism evidence="15 16">
    <name type="scientific">Candidatus Yanofskybacteria bacterium RIFCSPHIGHO2_12_FULL_45_19b</name>
    <dbReference type="NCBI Taxonomy" id="1802689"/>
    <lineage>
        <taxon>Bacteria</taxon>
        <taxon>Candidatus Yanofskyibacteriota</taxon>
    </lineage>
</organism>
<dbReference type="PROSITE" id="PS00843">
    <property type="entry name" value="DALA_DALA_LIGASE_1"/>
    <property type="match status" value="1"/>
</dbReference>
<feature type="active site" evidence="11">
    <location>
        <position position="294"/>
    </location>
</feature>
<keyword evidence="3 10" id="KW-0963">Cytoplasm</keyword>
<evidence type="ECO:0000256" key="9">
    <source>
        <dbReference type="ARBA" id="ARBA00023316"/>
    </source>
</evidence>
<dbReference type="InterPro" id="IPR011761">
    <property type="entry name" value="ATP-grasp"/>
</dbReference>
<keyword evidence="12" id="KW-0460">Magnesium</keyword>
<feature type="domain" description="ATP-grasp" evidence="14">
    <location>
        <begin position="117"/>
        <end position="316"/>
    </location>
</feature>
<dbReference type="GO" id="GO:0005737">
    <property type="term" value="C:cytoplasm"/>
    <property type="evidence" value="ECO:0007669"/>
    <property type="project" value="UniProtKB-SubCell"/>
</dbReference>
<dbReference type="GO" id="GO:0071555">
    <property type="term" value="P:cell wall organization"/>
    <property type="evidence" value="ECO:0007669"/>
    <property type="project" value="UniProtKB-KW"/>
</dbReference>
<evidence type="ECO:0000256" key="1">
    <source>
        <dbReference type="ARBA" id="ARBA00004496"/>
    </source>
</evidence>
<reference evidence="15 16" key="1">
    <citation type="journal article" date="2016" name="Nat. Commun.">
        <title>Thousands of microbial genomes shed light on interconnected biogeochemical processes in an aquifer system.</title>
        <authorList>
            <person name="Anantharaman K."/>
            <person name="Brown C.T."/>
            <person name="Hug L.A."/>
            <person name="Sharon I."/>
            <person name="Castelle C.J."/>
            <person name="Probst A.J."/>
            <person name="Thomas B.C."/>
            <person name="Singh A."/>
            <person name="Wilkins M.J."/>
            <person name="Karaoz U."/>
            <person name="Brodie E.L."/>
            <person name="Williams K.H."/>
            <person name="Hubbard S.S."/>
            <person name="Banfield J.F."/>
        </authorList>
    </citation>
    <scope>NUCLEOTIDE SEQUENCE [LARGE SCALE GENOMIC DNA]</scope>
</reference>
<comment type="similarity">
    <text evidence="2 10">Belongs to the D-alanine--D-alanine ligase family.</text>
</comment>
<dbReference type="Gene3D" id="3.40.50.20">
    <property type="match status" value="1"/>
</dbReference>
<dbReference type="PROSITE" id="PS00844">
    <property type="entry name" value="DALA_DALA_LIGASE_2"/>
    <property type="match status" value="1"/>
</dbReference>
<dbReference type="AlphaFoldDB" id="A0A1F8G527"/>
<keyword evidence="12" id="KW-0464">Manganese</keyword>
<comment type="pathway">
    <text evidence="10">Cell wall biogenesis; peptidoglycan biosynthesis.</text>
</comment>
<dbReference type="GO" id="GO:0009252">
    <property type="term" value="P:peptidoglycan biosynthetic process"/>
    <property type="evidence" value="ECO:0007669"/>
    <property type="project" value="UniProtKB-UniRule"/>
</dbReference>
<evidence type="ECO:0000313" key="16">
    <source>
        <dbReference type="Proteomes" id="UP000177478"/>
    </source>
</evidence>
<dbReference type="InterPro" id="IPR011127">
    <property type="entry name" value="Dala_Dala_lig_N"/>
</dbReference>
<keyword evidence="7 10" id="KW-0133">Cell shape</keyword>
<evidence type="ECO:0000313" key="15">
    <source>
        <dbReference type="EMBL" id="OGN20150.1"/>
    </source>
</evidence>
<keyword evidence="8 10" id="KW-0573">Peptidoglycan synthesis</keyword>
<evidence type="ECO:0000256" key="13">
    <source>
        <dbReference type="PROSITE-ProRule" id="PRU00409"/>
    </source>
</evidence>
<evidence type="ECO:0000256" key="7">
    <source>
        <dbReference type="ARBA" id="ARBA00022960"/>
    </source>
</evidence>
<keyword evidence="9 10" id="KW-0961">Cell wall biogenesis/degradation</keyword>
<keyword evidence="12" id="KW-0479">Metal-binding</keyword>
<evidence type="ECO:0000256" key="12">
    <source>
        <dbReference type="PIRSR" id="PIRSR039102-3"/>
    </source>
</evidence>
<dbReference type="GO" id="GO:0005524">
    <property type="term" value="F:ATP binding"/>
    <property type="evidence" value="ECO:0007669"/>
    <property type="project" value="UniProtKB-UniRule"/>
</dbReference>
<dbReference type="Proteomes" id="UP000177478">
    <property type="component" value="Unassembled WGS sequence"/>
</dbReference>
<dbReference type="GO" id="GO:0008716">
    <property type="term" value="F:D-alanine-D-alanine ligase activity"/>
    <property type="evidence" value="ECO:0007669"/>
    <property type="project" value="UniProtKB-UniRule"/>
</dbReference>
<feature type="binding site" evidence="12">
    <location>
        <position position="283"/>
    </location>
    <ligand>
        <name>Mg(2+)</name>
        <dbReference type="ChEBI" id="CHEBI:18420"/>
        <label>2</label>
    </ligand>
</feature>
<comment type="subcellular location">
    <subcellularLocation>
        <location evidence="1 10">Cytoplasm</location>
    </subcellularLocation>
</comment>
<evidence type="ECO:0000256" key="10">
    <source>
        <dbReference type="HAMAP-Rule" id="MF_00047"/>
    </source>
</evidence>
<keyword evidence="6 13" id="KW-0067">ATP-binding</keyword>
<dbReference type="HAMAP" id="MF_00047">
    <property type="entry name" value="Dala_Dala_lig"/>
    <property type="match status" value="1"/>
</dbReference>
<dbReference type="NCBIfam" id="NF002378">
    <property type="entry name" value="PRK01372.1"/>
    <property type="match status" value="1"/>
</dbReference>
<keyword evidence="4 10" id="KW-0436">Ligase</keyword>
<name>A0A1F8G527_9BACT</name>
<comment type="function">
    <text evidence="10">Cell wall formation.</text>
</comment>
<dbReference type="InterPro" id="IPR013815">
    <property type="entry name" value="ATP_grasp_subdomain_1"/>
</dbReference>
<dbReference type="GO" id="GO:0008360">
    <property type="term" value="P:regulation of cell shape"/>
    <property type="evidence" value="ECO:0007669"/>
    <property type="project" value="UniProtKB-KW"/>
</dbReference>
<comment type="cofactor">
    <cofactor evidence="12">
        <name>Mg(2+)</name>
        <dbReference type="ChEBI" id="CHEBI:18420"/>
    </cofactor>
    <cofactor evidence="12">
        <name>Mn(2+)</name>
        <dbReference type="ChEBI" id="CHEBI:29035"/>
    </cofactor>
    <text evidence="12">Binds 2 magnesium or manganese ions per subunit.</text>
</comment>
<dbReference type="Gene3D" id="3.30.1490.20">
    <property type="entry name" value="ATP-grasp fold, A domain"/>
    <property type="match status" value="1"/>
</dbReference>
<dbReference type="Gene3D" id="3.30.470.20">
    <property type="entry name" value="ATP-grasp fold, B domain"/>
    <property type="match status" value="1"/>
</dbReference>
<evidence type="ECO:0000256" key="5">
    <source>
        <dbReference type="ARBA" id="ARBA00022741"/>
    </source>
</evidence>
<evidence type="ECO:0000256" key="8">
    <source>
        <dbReference type="ARBA" id="ARBA00022984"/>
    </source>
</evidence>
<feature type="active site" evidence="11">
    <location>
        <position position="158"/>
    </location>
</feature>
<comment type="catalytic activity">
    <reaction evidence="10">
        <text>2 D-alanine + ATP = D-alanyl-D-alanine + ADP + phosphate + H(+)</text>
        <dbReference type="Rhea" id="RHEA:11224"/>
        <dbReference type="ChEBI" id="CHEBI:15378"/>
        <dbReference type="ChEBI" id="CHEBI:30616"/>
        <dbReference type="ChEBI" id="CHEBI:43474"/>
        <dbReference type="ChEBI" id="CHEBI:57416"/>
        <dbReference type="ChEBI" id="CHEBI:57822"/>
        <dbReference type="ChEBI" id="CHEBI:456216"/>
        <dbReference type="EC" id="6.3.2.4"/>
    </reaction>
</comment>
<dbReference type="GO" id="GO:0046872">
    <property type="term" value="F:metal ion binding"/>
    <property type="evidence" value="ECO:0007669"/>
    <property type="project" value="UniProtKB-KW"/>
</dbReference>
<keyword evidence="5 13" id="KW-0547">Nucleotide-binding</keyword>
<dbReference type="InterPro" id="IPR005905">
    <property type="entry name" value="D_ala_D_ala"/>
</dbReference>
<feature type="binding site" evidence="12">
    <location>
        <position position="271"/>
    </location>
    <ligand>
        <name>Mg(2+)</name>
        <dbReference type="ChEBI" id="CHEBI:18420"/>
        <label>1</label>
    </ligand>
</feature>
<feature type="binding site" evidence="12">
    <location>
        <position position="283"/>
    </location>
    <ligand>
        <name>Mg(2+)</name>
        <dbReference type="ChEBI" id="CHEBI:18420"/>
        <label>1</label>
    </ligand>
</feature>
<dbReference type="InterPro" id="IPR016185">
    <property type="entry name" value="PreATP-grasp_dom_sf"/>
</dbReference>
<dbReference type="Pfam" id="PF01820">
    <property type="entry name" value="Dala_Dala_lig_N"/>
    <property type="match status" value="1"/>
</dbReference>
<dbReference type="PIRSF" id="PIRSF039102">
    <property type="entry name" value="Ddl/VanB"/>
    <property type="match status" value="1"/>
</dbReference>
<dbReference type="UniPathway" id="UPA00219"/>
<feature type="binding site" evidence="12">
    <location>
        <position position="285"/>
    </location>
    <ligand>
        <name>Mg(2+)</name>
        <dbReference type="ChEBI" id="CHEBI:18420"/>
        <label>2</label>
    </ligand>
</feature>
<comment type="caution">
    <text evidence="15">The sequence shown here is derived from an EMBL/GenBank/DDBJ whole genome shotgun (WGS) entry which is preliminary data.</text>
</comment>
<dbReference type="PANTHER" id="PTHR23132:SF23">
    <property type="entry name" value="D-ALANINE--D-ALANINE LIGASE B"/>
    <property type="match status" value="1"/>
</dbReference>
<evidence type="ECO:0000256" key="11">
    <source>
        <dbReference type="PIRSR" id="PIRSR039102-1"/>
    </source>
</evidence>
<feature type="active site" evidence="11">
    <location>
        <position position="16"/>
    </location>
</feature>
<dbReference type="Pfam" id="PF07478">
    <property type="entry name" value="Dala_Dala_lig_C"/>
    <property type="match status" value="1"/>
</dbReference>